<dbReference type="InterPro" id="IPR007499">
    <property type="entry name" value="ERF_bacteria_virus"/>
</dbReference>
<name>A0A930RBZ4_STRIT</name>
<sequence length="234" mass="27021">MADLTFAELQRQMQLAKKKTKDVKYAFRNAEDIYTTFKELKSDWSVIVTDELIELTGKIFVKATAVAYNDKRDEKYQSTAYAELSLVPVFNTQKGQIKQMQEPQWTGAVSSYARKYALQGLFAIGEKDVDDYPVDEDEDQEQAQAAQQNNQSPQGNNANKSDLIDNEQYKVVYGKVKAWAQLKNATFDQVANYLLQRYKIRDFHEIPEEHFETVMNYLNVQILKAQGQNDFNNL</sequence>
<feature type="compositionally biased region" description="Acidic residues" evidence="1">
    <location>
        <begin position="132"/>
        <end position="141"/>
    </location>
</feature>
<organism evidence="2 3">
    <name type="scientific">Streptococcus intermedius</name>
    <dbReference type="NCBI Taxonomy" id="1338"/>
    <lineage>
        <taxon>Bacteria</taxon>
        <taxon>Bacillati</taxon>
        <taxon>Bacillota</taxon>
        <taxon>Bacilli</taxon>
        <taxon>Lactobacillales</taxon>
        <taxon>Streptococcaceae</taxon>
        <taxon>Streptococcus</taxon>
        <taxon>Streptococcus anginosus group</taxon>
    </lineage>
</organism>
<dbReference type="EMBL" id="JABZYP010000003">
    <property type="protein sequence ID" value="MBF1712437.1"/>
    <property type="molecule type" value="Genomic_DNA"/>
</dbReference>
<evidence type="ECO:0000313" key="3">
    <source>
        <dbReference type="Proteomes" id="UP000721045"/>
    </source>
</evidence>
<comment type="caution">
    <text evidence="2">The sequence shown here is derived from an EMBL/GenBank/DDBJ whole genome shotgun (WGS) entry which is preliminary data.</text>
</comment>
<dbReference type="Pfam" id="PF04404">
    <property type="entry name" value="ERF"/>
    <property type="match status" value="1"/>
</dbReference>
<evidence type="ECO:0000313" key="2">
    <source>
        <dbReference type="EMBL" id="MBF1712437.1"/>
    </source>
</evidence>
<gene>
    <name evidence="2" type="ORF">HXO88_01660</name>
</gene>
<dbReference type="Proteomes" id="UP000721045">
    <property type="component" value="Unassembled WGS sequence"/>
</dbReference>
<proteinExistence type="predicted"/>
<protein>
    <submittedName>
        <fullName evidence="2">ERF family protein</fullName>
    </submittedName>
</protein>
<dbReference type="AlphaFoldDB" id="A0A930RBZ4"/>
<feature type="compositionally biased region" description="Low complexity" evidence="1">
    <location>
        <begin position="142"/>
        <end position="159"/>
    </location>
</feature>
<feature type="region of interest" description="Disordered" evidence="1">
    <location>
        <begin position="132"/>
        <end position="161"/>
    </location>
</feature>
<evidence type="ECO:0000256" key="1">
    <source>
        <dbReference type="SAM" id="MobiDB-lite"/>
    </source>
</evidence>
<accession>A0A930RBZ4</accession>
<reference evidence="2" key="1">
    <citation type="submission" date="2020-04" db="EMBL/GenBank/DDBJ databases">
        <title>Deep metagenomics examines the oral microbiome during advanced dental caries in children, revealing novel taxa and co-occurrences with host molecules.</title>
        <authorList>
            <person name="Baker J.L."/>
            <person name="Morton J.T."/>
            <person name="Dinis M."/>
            <person name="Alvarez R."/>
            <person name="Tran N.C."/>
            <person name="Knight R."/>
            <person name="Edlund A."/>
        </authorList>
    </citation>
    <scope>NUCLEOTIDE SEQUENCE</scope>
    <source>
        <strain evidence="2">JCVI_23_bin.22</strain>
    </source>
</reference>